<keyword evidence="2" id="KW-1185">Reference proteome</keyword>
<evidence type="ECO:0000313" key="1">
    <source>
        <dbReference type="EMBL" id="CAI09266.1"/>
    </source>
</evidence>
<sequence>MARLLVGLFTRRMACSTERLQGSRPEAANRVLGLAPGLDVIGDSRRLDTSGSAAKRAQRVQR</sequence>
<dbReference type="AlphaFoldDB" id="Q5P098"/>
<name>Q5P098_AROAE</name>
<evidence type="ECO:0000313" key="2">
    <source>
        <dbReference type="Proteomes" id="UP000006552"/>
    </source>
</evidence>
<reference evidence="1 2" key="1">
    <citation type="journal article" date="2005" name="Arch. Microbiol.">
        <title>The genome sequence of an anaerobic aromatic-degrading denitrifying bacterium, strain EbN1.</title>
        <authorList>
            <person name="Rabus R."/>
            <person name="Kube M."/>
            <person name="Heider J."/>
            <person name="Beck A."/>
            <person name="Heitmann K."/>
            <person name="Widdel F."/>
            <person name="Reinhardt R."/>
        </authorList>
    </citation>
    <scope>NUCLEOTIDE SEQUENCE [LARGE SCALE GENOMIC DNA]</scope>
    <source>
        <strain evidence="1 2">EbN1</strain>
    </source>
</reference>
<organism evidence="1 2">
    <name type="scientific">Aromatoleum aromaticum (strain DSM 19018 / LMG 30748 / EbN1)</name>
    <name type="common">Azoarcus sp. (strain EbN1)</name>
    <dbReference type="NCBI Taxonomy" id="76114"/>
    <lineage>
        <taxon>Bacteria</taxon>
        <taxon>Pseudomonadati</taxon>
        <taxon>Pseudomonadota</taxon>
        <taxon>Betaproteobacteria</taxon>
        <taxon>Rhodocyclales</taxon>
        <taxon>Rhodocyclaceae</taxon>
        <taxon>Aromatoleum</taxon>
    </lineage>
</organism>
<gene>
    <name evidence="1" type="ORF">ebA5517</name>
</gene>
<dbReference type="EMBL" id="CR555306">
    <property type="protein sequence ID" value="CAI09266.1"/>
    <property type="molecule type" value="Genomic_DNA"/>
</dbReference>
<dbReference type="HOGENOM" id="CLU_2894115_0_0_4"/>
<dbReference type="KEGG" id="eba:ebA5517"/>
<dbReference type="Proteomes" id="UP000006552">
    <property type="component" value="Chromosome"/>
</dbReference>
<proteinExistence type="predicted"/>
<accession>Q5P098</accession>
<protein>
    <submittedName>
        <fullName evidence="1">Uncharacterized protein</fullName>
    </submittedName>
</protein>